<name>A0ACC2X3V9_9TREE</name>
<sequence>MSPVTHVVSFKFSPDATVEQRAGLYNALMGLKESCKKDGEPYILSVKGGRQISKEPFHHDMQIGFIVEFASSEDLDHYASADEAHQAFIKEWAVPERGVVAGVVVLDFEEGWNGA</sequence>
<accession>A0ACC2X3V9</accession>
<keyword evidence="2" id="KW-1185">Reference proteome</keyword>
<dbReference type="EMBL" id="JASBWS010000001">
    <property type="protein sequence ID" value="KAJ9117987.1"/>
    <property type="molecule type" value="Genomic_DNA"/>
</dbReference>
<proteinExistence type="predicted"/>
<evidence type="ECO:0000313" key="1">
    <source>
        <dbReference type="EMBL" id="KAJ9117987.1"/>
    </source>
</evidence>
<comment type="caution">
    <text evidence="1">The sequence shown here is derived from an EMBL/GenBank/DDBJ whole genome shotgun (WGS) entry which is preliminary data.</text>
</comment>
<dbReference type="Proteomes" id="UP001230649">
    <property type="component" value="Unassembled WGS sequence"/>
</dbReference>
<organism evidence="1 2">
    <name type="scientific">Naganishia adeliensis</name>
    <dbReference type="NCBI Taxonomy" id="92952"/>
    <lineage>
        <taxon>Eukaryota</taxon>
        <taxon>Fungi</taxon>
        <taxon>Dikarya</taxon>
        <taxon>Basidiomycota</taxon>
        <taxon>Agaricomycotina</taxon>
        <taxon>Tremellomycetes</taxon>
        <taxon>Filobasidiales</taxon>
        <taxon>Filobasidiaceae</taxon>
        <taxon>Naganishia</taxon>
    </lineage>
</organism>
<evidence type="ECO:0000313" key="2">
    <source>
        <dbReference type="Proteomes" id="UP001230649"/>
    </source>
</evidence>
<reference evidence="1" key="1">
    <citation type="submission" date="2023-04" db="EMBL/GenBank/DDBJ databases">
        <title>Draft Genome sequencing of Naganishia species isolated from polar environments using Oxford Nanopore Technology.</title>
        <authorList>
            <person name="Leo P."/>
            <person name="Venkateswaran K."/>
        </authorList>
    </citation>
    <scope>NUCLEOTIDE SEQUENCE</scope>
    <source>
        <strain evidence="1">MNA-CCFEE 5262</strain>
    </source>
</reference>
<gene>
    <name evidence="1" type="ORF">QFC20_000268</name>
</gene>
<protein>
    <submittedName>
        <fullName evidence="1">Uncharacterized protein</fullName>
    </submittedName>
</protein>